<proteinExistence type="predicted"/>
<dbReference type="EMBL" id="CP002546">
    <property type="protein sequence ID" value="ADY60288.1"/>
    <property type="molecule type" value="Genomic_DNA"/>
</dbReference>
<evidence type="ECO:0000256" key="1">
    <source>
        <dbReference type="SAM" id="Phobius"/>
    </source>
</evidence>
<dbReference type="HOGENOM" id="CLU_1007909_0_0_0"/>
<dbReference type="PROSITE" id="PS51257">
    <property type="entry name" value="PROKAR_LIPOPROTEIN"/>
    <property type="match status" value="1"/>
</dbReference>
<organism evidence="2 3">
    <name type="scientific">Rubinisphaera brasiliensis (strain ATCC 49424 / DSM 5305 / JCM 21570 / IAM 15109 / NBRC 103401 / IFAM 1448)</name>
    <name type="common">Planctomyces brasiliensis</name>
    <dbReference type="NCBI Taxonomy" id="756272"/>
    <lineage>
        <taxon>Bacteria</taxon>
        <taxon>Pseudomonadati</taxon>
        <taxon>Planctomycetota</taxon>
        <taxon>Planctomycetia</taxon>
        <taxon>Planctomycetales</taxon>
        <taxon>Planctomycetaceae</taxon>
        <taxon>Rubinisphaera</taxon>
    </lineage>
</organism>
<protein>
    <submittedName>
        <fullName evidence="2">Uncharacterized protein</fullName>
    </submittedName>
</protein>
<keyword evidence="1" id="KW-0472">Membrane</keyword>
<feature type="transmembrane region" description="Helical" evidence="1">
    <location>
        <begin position="12"/>
        <end position="32"/>
    </location>
</feature>
<keyword evidence="1" id="KW-1133">Transmembrane helix</keyword>
<evidence type="ECO:0000313" key="2">
    <source>
        <dbReference type="EMBL" id="ADY60288.1"/>
    </source>
</evidence>
<keyword evidence="1" id="KW-0812">Transmembrane</keyword>
<sequence length="276" mass="30560">MRIQCTTVRQPGGLRTSVGCTFAWSLLLVVAFSGCQHSRMLGLKDDADEPALPSYSALVLNYETSDFCSMLQRISPSAVSSSLSAHFQTVSAASPVEEEEAHPENGQWSQARIQIIYPHPSGDESKGLARLIVTRTEPGTDEKRSARETLKSSWSRMVLRATGTTEELADLVEKPSGLKAVDQEIWQLDLAKEELDILLSELSHRGFFEQQERPRGEATVSIKVDEGAVSKRWTSEPRLEGLMLQVYNEGELAAFNTRTSRFSPLSQTRVSEDLDG</sequence>
<accession>F0SRX2</accession>
<dbReference type="AlphaFoldDB" id="F0SRX2"/>
<dbReference type="KEGG" id="pbs:Plabr_2688"/>
<reference evidence="3" key="1">
    <citation type="submission" date="2011-02" db="EMBL/GenBank/DDBJ databases">
        <title>The complete genome of Planctomyces brasiliensis DSM 5305.</title>
        <authorList>
            <person name="Lucas S."/>
            <person name="Copeland A."/>
            <person name="Lapidus A."/>
            <person name="Bruce D."/>
            <person name="Goodwin L."/>
            <person name="Pitluck S."/>
            <person name="Kyrpides N."/>
            <person name="Mavromatis K."/>
            <person name="Pagani I."/>
            <person name="Ivanova N."/>
            <person name="Ovchinnikova G."/>
            <person name="Lu M."/>
            <person name="Detter J.C."/>
            <person name="Han C."/>
            <person name="Land M."/>
            <person name="Hauser L."/>
            <person name="Markowitz V."/>
            <person name="Cheng J.-F."/>
            <person name="Hugenholtz P."/>
            <person name="Woyke T."/>
            <person name="Wu D."/>
            <person name="Tindall B."/>
            <person name="Pomrenke H.G."/>
            <person name="Brambilla E."/>
            <person name="Klenk H.-P."/>
            <person name="Eisen J.A."/>
        </authorList>
    </citation>
    <scope>NUCLEOTIDE SEQUENCE [LARGE SCALE GENOMIC DNA]</scope>
    <source>
        <strain evidence="3">ATCC 49424 / DSM 5305 / JCM 21570 / NBRC 103401 / IFAM 1448</strain>
    </source>
</reference>
<dbReference type="Proteomes" id="UP000006860">
    <property type="component" value="Chromosome"/>
</dbReference>
<name>F0SRX2_RUBBR</name>
<dbReference type="RefSeq" id="WP_013629012.1">
    <property type="nucleotide sequence ID" value="NC_015174.1"/>
</dbReference>
<gene>
    <name evidence="2" type="ordered locus">Plabr_2688</name>
</gene>
<dbReference type="OrthoDB" id="9883164at2"/>
<keyword evidence="3" id="KW-1185">Reference proteome</keyword>
<evidence type="ECO:0000313" key="3">
    <source>
        <dbReference type="Proteomes" id="UP000006860"/>
    </source>
</evidence>